<dbReference type="PANTHER" id="PTHR42806:SF1">
    <property type="entry name" value="GLYCINE DEHYDROGENASE (DECARBOXYLATING)"/>
    <property type="match status" value="1"/>
</dbReference>
<dbReference type="InterPro" id="IPR015421">
    <property type="entry name" value="PyrdxlP-dep_Trfase_major"/>
</dbReference>
<dbReference type="RefSeq" id="WP_302108847.1">
    <property type="nucleotide sequence ID" value="NZ_JAUKTR010000001.1"/>
</dbReference>
<dbReference type="EMBL" id="JAUKTR010000001">
    <property type="protein sequence ID" value="MDO1558434.1"/>
    <property type="molecule type" value="Genomic_DNA"/>
</dbReference>
<accession>A0ABT8SIN4</accession>
<dbReference type="SUPFAM" id="SSF53383">
    <property type="entry name" value="PLP-dependent transferases"/>
    <property type="match status" value="1"/>
</dbReference>
<gene>
    <name evidence="2 4" type="primary">gcvPA</name>
    <name evidence="4" type="ORF">Q0812_03210</name>
</gene>
<dbReference type="GO" id="GO:0004375">
    <property type="term" value="F:glycine dehydrogenase (decarboxylating) activity"/>
    <property type="evidence" value="ECO:0007669"/>
    <property type="project" value="UniProtKB-EC"/>
</dbReference>
<dbReference type="HAMAP" id="MF_00712">
    <property type="entry name" value="GcvPA"/>
    <property type="match status" value="1"/>
</dbReference>
<feature type="domain" description="Glycine cleavage system P-protein N-terminal" evidence="3">
    <location>
        <begin position="1"/>
        <end position="439"/>
    </location>
</feature>
<comment type="subunit">
    <text evidence="2">The glycine cleavage system is composed of four proteins: P, T, L and H. In this organism, the P 'protein' is a heterodimer of two subunits.</text>
</comment>
<dbReference type="InterPro" id="IPR049315">
    <property type="entry name" value="GDC-P_N"/>
</dbReference>
<keyword evidence="5" id="KW-1185">Reference proteome</keyword>
<keyword evidence="1 2" id="KW-0560">Oxidoreductase</keyword>
<name>A0ABT8SIN4_9CAUL</name>
<comment type="caution">
    <text evidence="4">The sequence shown here is derived from an EMBL/GenBank/DDBJ whole genome shotgun (WGS) entry which is preliminary data.</text>
</comment>
<protein>
    <recommendedName>
        <fullName evidence="2">Probable glycine dehydrogenase (decarboxylating) subunit 1</fullName>
        <ecNumber evidence="2">1.4.4.2</ecNumber>
    </recommendedName>
    <alternativeName>
        <fullName evidence="2">Glycine cleavage system P-protein subunit 1</fullName>
    </alternativeName>
    <alternativeName>
        <fullName evidence="2">Glycine decarboxylase subunit 1</fullName>
    </alternativeName>
    <alternativeName>
        <fullName evidence="2">Glycine dehydrogenase (aminomethyl-transferring) subunit 1</fullName>
    </alternativeName>
</protein>
<dbReference type="InterPro" id="IPR023010">
    <property type="entry name" value="GcvPA"/>
</dbReference>
<dbReference type="Gene3D" id="3.40.640.10">
    <property type="entry name" value="Type I PLP-dependent aspartate aminotransferase-like (Major domain)"/>
    <property type="match status" value="1"/>
</dbReference>
<sequence>MRYLPLTPDDRTAMLAAIGAKSVDDLFVDVPAAARRDGFVDLPRVAGELEVERALSALAAKNTPAGSVPFFCGAGAYKHHVPATVDHIIQRSEFLTSYTPYQPEIAQGTLQVLFEFQSQVAALTGMDVANASLYDGSTAMAEAVQMACRVTRRNKAVISGGVHPHYVRSTETVVHAVGIETVRQQIAVDAEADVIPAIDKDTACVVVQTPNVFGTATDVAKIAEAAQAAGALLVVVVTEAVSLGLLKSPGEMGADIVAAEGQSIGNALNFGGPYVGLFACREKLVRQMPGRLCGETVDADGERGFVLTLSTREQHIRRDKATSNICTNSGLCCLAFSIHMSLLGEAGLRRLARLNHQQALKVRDAVAALPGVEVLTPRFFNEFAVRLPVNAAEAVERMAEGGVLGGVPFSRLEPGAGMDDVLLICATEVTSDDDIAILAKALGAVL</sequence>
<evidence type="ECO:0000256" key="1">
    <source>
        <dbReference type="ARBA" id="ARBA00023002"/>
    </source>
</evidence>
<dbReference type="InterPro" id="IPR015422">
    <property type="entry name" value="PyrdxlP-dep_Trfase_small"/>
</dbReference>
<proteinExistence type="inferred from homology"/>
<evidence type="ECO:0000259" key="3">
    <source>
        <dbReference type="Pfam" id="PF02347"/>
    </source>
</evidence>
<reference evidence="4" key="1">
    <citation type="submission" date="2023-07" db="EMBL/GenBank/DDBJ databases">
        <title>Brevundimonas soil sp. nov., isolated from the soil of chemical plant.</title>
        <authorList>
            <person name="Wu N."/>
        </authorList>
    </citation>
    <scope>NUCLEOTIDE SEQUENCE</scope>
    <source>
        <strain evidence="4">XZ-24</strain>
    </source>
</reference>
<comment type="similarity">
    <text evidence="2">Belongs to the GcvP family. N-terminal subunit subfamily.</text>
</comment>
<dbReference type="Pfam" id="PF02347">
    <property type="entry name" value="GDC-P"/>
    <property type="match status" value="1"/>
</dbReference>
<evidence type="ECO:0000256" key="2">
    <source>
        <dbReference type="HAMAP-Rule" id="MF_00712"/>
    </source>
</evidence>
<evidence type="ECO:0000313" key="5">
    <source>
        <dbReference type="Proteomes" id="UP001169063"/>
    </source>
</evidence>
<dbReference type="InterPro" id="IPR015424">
    <property type="entry name" value="PyrdxlP-dep_Trfase"/>
</dbReference>
<dbReference type="Proteomes" id="UP001169063">
    <property type="component" value="Unassembled WGS sequence"/>
</dbReference>
<comment type="catalytic activity">
    <reaction evidence="2">
        <text>N(6)-[(R)-lipoyl]-L-lysyl-[glycine-cleavage complex H protein] + glycine + H(+) = N(6)-[(R)-S(8)-aminomethyldihydrolipoyl]-L-lysyl-[glycine-cleavage complex H protein] + CO2</text>
        <dbReference type="Rhea" id="RHEA:24304"/>
        <dbReference type="Rhea" id="RHEA-COMP:10494"/>
        <dbReference type="Rhea" id="RHEA-COMP:10495"/>
        <dbReference type="ChEBI" id="CHEBI:15378"/>
        <dbReference type="ChEBI" id="CHEBI:16526"/>
        <dbReference type="ChEBI" id="CHEBI:57305"/>
        <dbReference type="ChEBI" id="CHEBI:83099"/>
        <dbReference type="ChEBI" id="CHEBI:83143"/>
        <dbReference type="EC" id="1.4.4.2"/>
    </reaction>
</comment>
<dbReference type="Gene3D" id="3.90.1150.10">
    <property type="entry name" value="Aspartate Aminotransferase, domain 1"/>
    <property type="match status" value="1"/>
</dbReference>
<organism evidence="4 5">
    <name type="scientific">Peiella sedimenti</name>
    <dbReference type="NCBI Taxonomy" id="3061083"/>
    <lineage>
        <taxon>Bacteria</taxon>
        <taxon>Pseudomonadati</taxon>
        <taxon>Pseudomonadota</taxon>
        <taxon>Alphaproteobacteria</taxon>
        <taxon>Caulobacterales</taxon>
        <taxon>Caulobacteraceae</taxon>
        <taxon>Peiella</taxon>
    </lineage>
</organism>
<dbReference type="EC" id="1.4.4.2" evidence="2"/>
<comment type="function">
    <text evidence="2">The glycine cleavage system catalyzes the degradation of glycine. The P protein binds the alpha-amino group of glycine through its pyridoxal phosphate cofactor; CO(2) is released and the remaining methylamine moiety is then transferred to the lipoamide cofactor of the H protein.</text>
</comment>
<dbReference type="PANTHER" id="PTHR42806">
    <property type="entry name" value="GLYCINE CLEAVAGE SYSTEM P-PROTEIN"/>
    <property type="match status" value="1"/>
</dbReference>
<evidence type="ECO:0000313" key="4">
    <source>
        <dbReference type="EMBL" id="MDO1558434.1"/>
    </source>
</evidence>
<dbReference type="PIRSF" id="PIRSF006815">
    <property type="entry name" value="GcvPA"/>
    <property type="match status" value="1"/>
</dbReference>
<dbReference type="NCBIfam" id="NF001696">
    <property type="entry name" value="PRK00451.1"/>
    <property type="match status" value="1"/>
</dbReference>